<keyword evidence="3" id="KW-1185">Reference proteome</keyword>
<evidence type="ECO:0000313" key="3">
    <source>
        <dbReference type="Proteomes" id="UP001279642"/>
    </source>
</evidence>
<feature type="transmembrane region" description="Helical" evidence="1">
    <location>
        <begin position="38"/>
        <end position="54"/>
    </location>
</feature>
<keyword evidence="1" id="KW-1133">Transmembrane helix</keyword>
<dbReference type="RefSeq" id="WP_320507057.1">
    <property type="nucleotide sequence ID" value="NZ_JAXCLW010000001.1"/>
</dbReference>
<reference evidence="2 3" key="1">
    <citation type="journal article" date="2016" name="Antonie Van Leeuwenhoek">
        <title>Dongia soli sp. nov., isolated from soil from Dokdo, Korea.</title>
        <authorList>
            <person name="Kim D.U."/>
            <person name="Lee H."/>
            <person name="Kim H."/>
            <person name="Kim S.G."/>
            <person name="Ka J.O."/>
        </authorList>
    </citation>
    <scope>NUCLEOTIDE SEQUENCE [LARGE SCALE GENOMIC DNA]</scope>
    <source>
        <strain evidence="2 3">D78</strain>
    </source>
</reference>
<evidence type="ECO:0000313" key="2">
    <source>
        <dbReference type="EMBL" id="MDY0882021.1"/>
    </source>
</evidence>
<organism evidence="2 3">
    <name type="scientific">Dongia soli</name>
    <dbReference type="NCBI Taxonomy" id="600628"/>
    <lineage>
        <taxon>Bacteria</taxon>
        <taxon>Pseudomonadati</taxon>
        <taxon>Pseudomonadota</taxon>
        <taxon>Alphaproteobacteria</taxon>
        <taxon>Rhodospirillales</taxon>
        <taxon>Dongiaceae</taxon>
        <taxon>Dongia</taxon>
    </lineage>
</organism>
<keyword evidence="1" id="KW-0812">Transmembrane</keyword>
<protein>
    <recommendedName>
        <fullName evidence="4">DUF304 domain-containing protein</fullName>
    </recommendedName>
</protein>
<evidence type="ECO:0000256" key="1">
    <source>
        <dbReference type="SAM" id="Phobius"/>
    </source>
</evidence>
<gene>
    <name evidence="2" type="ORF">SMD27_04135</name>
</gene>
<accession>A0ABU5E850</accession>
<dbReference type="EMBL" id="JAXCLW010000001">
    <property type="protein sequence ID" value="MDY0882021.1"/>
    <property type="molecule type" value="Genomic_DNA"/>
</dbReference>
<proteinExistence type="predicted"/>
<comment type="caution">
    <text evidence="2">The sequence shown here is derived from an EMBL/GenBank/DDBJ whole genome shotgun (WGS) entry which is preliminary data.</text>
</comment>
<keyword evidence="1" id="KW-0472">Membrane</keyword>
<name>A0ABU5E850_9PROT</name>
<sequence>MQQLRYPFSALVGDYVRGLAGLAISLVIVITYDRANPMIWLFLGLTLLFLVYTLRTVMRQTTTVAWDDRGMTVTQWRGWRGEQRLHWDRLQYLSLRYYAPRKTKKKGMGSLLGRLGGMRSQADDRGENAESETEGAAGLGDGWLELSLRSEASRFTLDSALPQFNAIAQRAAVAARRNGVDLDPVSEDNLAALHSLATAAQAQPQSSLG</sequence>
<dbReference type="Proteomes" id="UP001279642">
    <property type="component" value="Unassembled WGS sequence"/>
</dbReference>
<feature type="transmembrane region" description="Helical" evidence="1">
    <location>
        <begin position="12"/>
        <end position="32"/>
    </location>
</feature>
<evidence type="ECO:0008006" key="4">
    <source>
        <dbReference type="Google" id="ProtNLM"/>
    </source>
</evidence>